<dbReference type="AlphaFoldDB" id="A0A1I5DET5"/>
<evidence type="ECO:0000259" key="1">
    <source>
        <dbReference type="PROSITE" id="PS51186"/>
    </source>
</evidence>
<evidence type="ECO:0000313" key="3">
    <source>
        <dbReference type="Proteomes" id="UP000242869"/>
    </source>
</evidence>
<dbReference type="Proteomes" id="UP000242869">
    <property type="component" value="Unassembled WGS sequence"/>
</dbReference>
<organism evidence="2 3">
    <name type="scientific">Formivibrio citricus</name>
    <dbReference type="NCBI Taxonomy" id="83765"/>
    <lineage>
        <taxon>Bacteria</taxon>
        <taxon>Pseudomonadati</taxon>
        <taxon>Pseudomonadota</taxon>
        <taxon>Betaproteobacteria</taxon>
        <taxon>Neisseriales</taxon>
        <taxon>Chitinibacteraceae</taxon>
        <taxon>Formivibrio</taxon>
    </lineage>
</organism>
<dbReference type="PROSITE" id="PS51186">
    <property type="entry name" value="GNAT"/>
    <property type="match status" value="1"/>
</dbReference>
<dbReference type="GO" id="GO:0016747">
    <property type="term" value="F:acyltransferase activity, transferring groups other than amino-acyl groups"/>
    <property type="evidence" value="ECO:0007669"/>
    <property type="project" value="InterPro"/>
</dbReference>
<sequence>MNIHWQWFTLDTFDTRTLLAYLRLRQDIFVVEQKCTAPEIDDYDPPAQHLVGRDKQGRVIAALRLVPPGLKFPEPSLGRVVVHPDSRRGGTGSALLREALAKSDALWPGQGNRISAQSHLQHFYGNVGFKTVSEEYEEDGLPHVEMWRES</sequence>
<dbReference type="Pfam" id="PF13673">
    <property type="entry name" value="Acetyltransf_10"/>
    <property type="match status" value="1"/>
</dbReference>
<keyword evidence="3" id="KW-1185">Reference proteome</keyword>
<evidence type="ECO:0000313" key="2">
    <source>
        <dbReference type="EMBL" id="SFN97774.1"/>
    </source>
</evidence>
<dbReference type="CDD" id="cd04301">
    <property type="entry name" value="NAT_SF"/>
    <property type="match status" value="1"/>
</dbReference>
<accession>A0A1I5DET5</accession>
<protein>
    <submittedName>
        <fullName evidence="2">ElaA protein</fullName>
    </submittedName>
</protein>
<gene>
    <name evidence="2" type="ORF">SAMN05660284_02650</name>
</gene>
<dbReference type="RefSeq" id="WP_091197707.1">
    <property type="nucleotide sequence ID" value="NZ_FOVE01000024.1"/>
</dbReference>
<dbReference type="OrthoDB" id="9796171at2"/>
<reference evidence="3" key="1">
    <citation type="submission" date="2016-10" db="EMBL/GenBank/DDBJ databases">
        <authorList>
            <person name="Varghese N."/>
            <person name="Submissions S."/>
        </authorList>
    </citation>
    <scope>NUCLEOTIDE SEQUENCE [LARGE SCALE GENOMIC DNA]</scope>
    <source>
        <strain evidence="3">DSM 6150</strain>
    </source>
</reference>
<dbReference type="SUPFAM" id="SSF55729">
    <property type="entry name" value="Acyl-CoA N-acyltransferases (Nat)"/>
    <property type="match status" value="1"/>
</dbReference>
<proteinExistence type="predicted"/>
<dbReference type="InterPro" id="IPR000182">
    <property type="entry name" value="GNAT_dom"/>
</dbReference>
<dbReference type="Gene3D" id="3.40.630.30">
    <property type="match status" value="1"/>
</dbReference>
<name>A0A1I5DET5_9NEIS</name>
<dbReference type="STRING" id="83765.SAMN05660284_02650"/>
<dbReference type="EMBL" id="FOVE01000024">
    <property type="protein sequence ID" value="SFN97774.1"/>
    <property type="molecule type" value="Genomic_DNA"/>
</dbReference>
<dbReference type="InterPro" id="IPR016181">
    <property type="entry name" value="Acyl_CoA_acyltransferase"/>
</dbReference>
<feature type="domain" description="N-acetyltransferase" evidence="1">
    <location>
        <begin position="8"/>
        <end position="150"/>
    </location>
</feature>